<dbReference type="Proteomes" id="UP000294850">
    <property type="component" value="Unassembled WGS sequence"/>
</dbReference>
<evidence type="ECO:0000313" key="1">
    <source>
        <dbReference type="EMBL" id="TDE14847.1"/>
    </source>
</evidence>
<comment type="caution">
    <text evidence="1">The sequence shown here is derived from an EMBL/GenBank/DDBJ whole genome shotgun (WGS) entry which is preliminary data.</text>
</comment>
<gene>
    <name evidence="1" type="ORF">E0F88_16845</name>
</gene>
<evidence type="ECO:0000313" key="2">
    <source>
        <dbReference type="Proteomes" id="UP000294850"/>
    </source>
</evidence>
<name>A0A4R5DMU4_9BACT</name>
<proteinExistence type="predicted"/>
<dbReference type="RefSeq" id="WP_131959431.1">
    <property type="nucleotide sequence ID" value="NZ_SMFL01000005.1"/>
</dbReference>
<sequence length="115" mass="13286">MNAKDIMVPQLENPTLSELNTVFQTIEKQNLSTNDNFHRNVDLSVLTRFMQKNMAFGKGQGNTADSLRQPTADTLSAKPTTQRIINILWRVINGKQGLSRQERIFAERFWSENYR</sequence>
<reference evidence="1 2" key="1">
    <citation type="submission" date="2019-03" db="EMBL/GenBank/DDBJ databases">
        <title>Dyadobacter AR-3-6 sp. nov., isolated from arctic soil.</title>
        <authorList>
            <person name="Chaudhary D.K."/>
        </authorList>
    </citation>
    <scope>NUCLEOTIDE SEQUENCE [LARGE SCALE GENOMIC DNA]</scope>
    <source>
        <strain evidence="1 2">AR-3-6</strain>
    </source>
</reference>
<keyword evidence="2" id="KW-1185">Reference proteome</keyword>
<dbReference type="AlphaFoldDB" id="A0A4R5DMU4"/>
<organism evidence="1 2">
    <name type="scientific">Dyadobacter psychrotolerans</name>
    <dbReference type="NCBI Taxonomy" id="2541721"/>
    <lineage>
        <taxon>Bacteria</taxon>
        <taxon>Pseudomonadati</taxon>
        <taxon>Bacteroidota</taxon>
        <taxon>Cytophagia</taxon>
        <taxon>Cytophagales</taxon>
        <taxon>Spirosomataceae</taxon>
        <taxon>Dyadobacter</taxon>
    </lineage>
</organism>
<dbReference type="OrthoDB" id="1120295at2"/>
<protein>
    <submittedName>
        <fullName evidence="1">Uncharacterized protein</fullName>
    </submittedName>
</protein>
<accession>A0A4R5DMU4</accession>
<dbReference type="EMBL" id="SMFL01000005">
    <property type="protein sequence ID" value="TDE14847.1"/>
    <property type="molecule type" value="Genomic_DNA"/>
</dbReference>